<dbReference type="EMBL" id="BATC01000009">
    <property type="protein sequence ID" value="GAD58579.1"/>
    <property type="molecule type" value="Genomic_DNA"/>
</dbReference>
<organism evidence="2 3">
    <name type="scientific">Brevundimonas abyssalis TAR-001</name>
    <dbReference type="NCBI Taxonomy" id="1391729"/>
    <lineage>
        <taxon>Bacteria</taxon>
        <taxon>Pseudomonadati</taxon>
        <taxon>Pseudomonadota</taxon>
        <taxon>Alphaproteobacteria</taxon>
        <taxon>Caulobacterales</taxon>
        <taxon>Caulobacteraceae</taxon>
        <taxon>Brevundimonas</taxon>
    </lineage>
</organism>
<reference evidence="3" key="1">
    <citation type="journal article" date="2013" name="Genome Announc.">
        <title>Draft Genome Sequence of the Dimorphic Prosthecate Bacterium Brevundimonas abyssalis TAR-001T.</title>
        <authorList>
            <person name="Tsubouchi T."/>
            <person name="Nishi S."/>
            <person name="Usui K."/>
            <person name="Shimane Y."/>
            <person name="Takaki Y."/>
            <person name="Maruyama T."/>
            <person name="Hatada Y."/>
        </authorList>
    </citation>
    <scope>NUCLEOTIDE SEQUENCE [LARGE SCALE GENOMIC DNA]</scope>
    <source>
        <strain evidence="3">TAR-001</strain>
    </source>
</reference>
<proteinExistence type="predicted"/>
<dbReference type="Proteomes" id="UP000016569">
    <property type="component" value="Unassembled WGS sequence"/>
</dbReference>
<gene>
    <name evidence="2" type="ORF">MBEBAB_0829</name>
</gene>
<evidence type="ECO:0000256" key="1">
    <source>
        <dbReference type="SAM" id="SignalP"/>
    </source>
</evidence>
<name>A0A8E0KK51_9CAUL</name>
<dbReference type="RefSeq" id="WP_021696675.1">
    <property type="nucleotide sequence ID" value="NZ_BATC01000009.1"/>
</dbReference>
<dbReference type="GO" id="GO:0006508">
    <property type="term" value="P:proteolysis"/>
    <property type="evidence" value="ECO:0007669"/>
    <property type="project" value="InterPro"/>
</dbReference>
<evidence type="ECO:0000313" key="3">
    <source>
        <dbReference type="Proteomes" id="UP000016569"/>
    </source>
</evidence>
<dbReference type="CDD" id="cd05483">
    <property type="entry name" value="retropepsin_like_bacteria"/>
    <property type="match status" value="1"/>
</dbReference>
<feature type="signal peptide" evidence="1">
    <location>
        <begin position="1"/>
        <end position="24"/>
    </location>
</feature>
<evidence type="ECO:0000313" key="2">
    <source>
        <dbReference type="EMBL" id="GAD58579.1"/>
    </source>
</evidence>
<accession>A0A8E0KK51</accession>
<dbReference type="InterPro" id="IPR021109">
    <property type="entry name" value="Peptidase_aspartic_dom_sf"/>
</dbReference>
<dbReference type="Pfam" id="PF13650">
    <property type="entry name" value="Asp_protease_2"/>
    <property type="match status" value="2"/>
</dbReference>
<evidence type="ECO:0008006" key="4">
    <source>
        <dbReference type="Google" id="ProtNLM"/>
    </source>
</evidence>
<comment type="caution">
    <text evidence="2">The sequence shown here is derived from an EMBL/GenBank/DDBJ whole genome shotgun (WGS) entry which is preliminary data.</text>
</comment>
<dbReference type="InterPro" id="IPR034122">
    <property type="entry name" value="Retropepsin-like_bacterial"/>
</dbReference>
<keyword evidence="3" id="KW-1185">Reference proteome</keyword>
<dbReference type="PROSITE" id="PS00141">
    <property type="entry name" value="ASP_PROTEASE"/>
    <property type="match status" value="1"/>
</dbReference>
<sequence length="328" mass="35200">MRLTRRSALTGLAGAALAPGPALARAQVIEGAGPDGPPPIDPTALQTLSNLVTRMAVPVQIAGQGPFHFVIDTGATRTTLSRELAESLNLPPGPEVVVHGVVNAERAATVVVPRLDFASSRMPDLIAPVFPRARLGVDGLLGVDVLGDYRLVFDMAGERVSLLRSPRVAYVQRMDVDVSRLNRANELRGHREYGQLTVTDVAADGVTVTAFIDSGAQHSIGNMALFNSVAVQRPSLHDQVWETPIIGVTGQTTTGRLAYLRSLRLGSARVHDLPVLFADLHAFDVWRLTDTPALLMGADILGMFRSVTMDYGQMRMVFGSRLARRGDG</sequence>
<dbReference type="AlphaFoldDB" id="A0A8E0KK51"/>
<dbReference type="SUPFAM" id="SSF50630">
    <property type="entry name" value="Acid proteases"/>
    <property type="match status" value="2"/>
</dbReference>
<protein>
    <recommendedName>
        <fullName evidence="4">Peptidase A2 domain-containing protein</fullName>
    </recommendedName>
</protein>
<keyword evidence="1" id="KW-0732">Signal</keyword>
<dbReference type="OrthoDB" id="107347at2"/>
<dbReference type="GO" id="GO:0004190">
    <property type="term" value="F:aspartic-type endopeptidase activity"/>
    <property type="evidence" value="ECO:0007669"/>
    <property type="project" value="InterPro"/>
</dbReference>
<feature type="chain" id="PRO_5034914871" description="Peptidase A2 domain-containing protein" evidence="1">
    <location>
        <begin position="25"/>
        <end position="328"/>
    </location>
</feature>
<dbReference type="PROSITE" id="PS51318">
    <property type="entry name" value="TAT"/>
    <property type="match status" value="1"/>
</dbReference>
<dbReference type="InterPro" id="IPR001969">
    <property type="entry name" value="Aspartic_peptidase_AS"/>
</dbReference>
<dbReference type="Gene3D" id="2.40.70.10">
    <property type="entry name" value="Acid Proteases"/>
    <property type="match status" value="2"/>
</dbReference>
<dbReference type="InterPro" id="IPR006311">
    <property type="entry name" value="TAT_signal"/>
</dbReference>